<evidence type="ECO:0000313" key="11">
    <source>
        <dbReference type="Proteomes" id="UP001235840"/>
    </source>
</evidence>
<dbReference type="EMBL" id="JAUSTY010000006">
    <property type="protein sequence ID" value="MDQ0165825.1"/>
    <property type="molecule type" value="Genomic_DNA"/>
</dbReference>
<proteinExistence type="inferred from homology"/>
<evidence type="ECO:0000256" key="1">
    <source>
        <dbReference type="ARBA" id="ARBA00004196"/>
    </source>
</evidence>
<evidence type="ECO:0000256" key="7">
    <source>
        <dbReference type="SAM" id="MobiDB-lite"/>
    </source>
</evidence>
<dbReference type="SUPFAM" id="SSF53850">
    <property type="entry name" value="Periplasmic binding protein-like II"/>
    <property type="match status" value="1"/>
</dbReference>
<dbReference type="InterPro" id="IPR018313">
    <property type="entry name" value="SBP_3_CS"/>
</dbReference>
<dbReference type="CDD" id="cd13711">
    <property type="entry name" value="PBP2_Ngo0372_TcyA"/>
    <property type="match status" value="1"/>
</dbReference>
<evidence type="ECO:0000256" key="6">
    <source>
        <dbReference type="RuleBase" id="RU003744"/>
    </source>
</evidence>
<feature type="region of interest" description="Disordered" evidence="7">
    <location>
        <begin position="27"/>
        <end position="50"/>
    </location>
</feature>
<sequence>MKTSRKNILLFFSLLLTAILVLGCGQSQDTPNEESTGDTSGSSENDVNQDISENGEETLYDKIQAEGKLRIGTEGTYAPFTFHDDTGKLTGFDVEIAEAIAEQLGLEPVFMETQWDGMFAGLDAQRFDLIANQVGIRPDRQEKYDFSDPYITSTAVLVTHEDNQAVNDFEDIENLKAAQTLTSNLTDIARENGAEIVAVEGFNQAIELLVSKRVDITINDGLSLLDFLNQRPETPIKIVAKHEDAAYNGFMFRKGNPELVEAVNEALEEIKANGTYLEISEKWFGTDVSE</sequence>
<dbReference type="Gene3D" id="3.40.190.10">
    <property type="entry name" value="Periplasmic binding protein-like II"/>
    <property type="match status" value="2"/>
</dbReference>
<organism evidence="10 11">
    <name type="scientific">Caldalkalibacillus horti</name>
    <dbReference type="NCBI Taxonomy" id="77523"/>
    <lineage>
        <taxon>Bacteria</taxon>
        <taxon>Bacillati</taxon>
        <taxon>Bacillota</taxon>
        <taxon>Bacilli</taxon>
        <taxon>Bacillales</taxon>
        <taxon>Bacillaceae</taxon>
        <taxon>Caldalkalibacillus</taxon>
    </lineage>
</organism>
<dbReference type="PROSITE" id="PS51257">
    <property type="entry name" value="PROKAR_LIPOPROTEIN"/>
    <property type="match status" value="1"/>
</dbReference>
<protein>
    <submittedName>
        <fullName evidence="10">Cystine transport system substrate-binding protein</fullName>
    </submittedName>
</protein>
<evidence type="ECO:0000259" key="9">
    <source>
        <dbReference type="SMART" id="SM00062"/>
    </source>
</evidence>
<evidence type="ECO:0000256" key="4">
    <source>
        <dbReference type="ARBA" id="ARBA00023139"/>
    </source>
</evidence>
<feature type="domain" description="Solute-binding protein family 3/N-terminal" evidence="9">
    <location>
        <begin position="68"/>
        <end position="287"/>
    </location>
</feature>
<dbReference type="PROSITE" id="PS01039">
    <property type="entry name" value="SBP_BACTERIAL_3"/>
    <property type="match status" value="1"/>
</dbReference>
<keyword evidence="4" id="KW-0564">Palmitate</keyword>
<evidence type="ECO:0000256" key="3">
    <source>
        <dbReference type="ARBA" id="ARBA00022729"/>
    </source>
</evidence>
<keyword evidence="3 8" id="KW-0732">Signal</keyword>
<name>A0ABT9VYZ3_9BACI</name>
<comment type="caution">
    <text evidence="10">The sequence shown here is derived from an EMBL/GenBank/DDBJ whole genome shotgun (WGS) entry which is preliminary data.</text>
</comment>
<evidence type="ECO:0000256" key="2">
    <source>
        <dbReference type="ARBA" id="ARBA00010333"/>
    </source>
</evidence>
<dbReference type="PANTHER" id="PTHR35936:SF34">
    <property type="entry name" value="ABC TRANSPORTER EXTRACELLULAR-BINDING PROTEIN YCKB-RELATED"/>
    <property type="match status" value="1"/>
</dbReference>
<evidence type="ECO:0000256" key="8">
    <source>
        <dbReference type="SAM" id="SignalP"/>
    </source>
</evidence>
<gene>
    <name evidence="10" type="ORF">J2S11_001726</name>
</gene>
<comment type="subcellular location">
    <subcellularLocation>
        <location evidence="1">Cell envelope</location>
    </subcellularLocation>
</comment>
<reference evidence="10 11" key="1">
    <citation type="submission" date="2023-07" db="EMBL/GenBank/DDBJ databases">
        <title>Genomic Encyclopedia of Type Strains, Phase IV (KMG-IV): sequencing the most valuable type-strain genomes for metagenomic binning, comparative biology and taxonomic classification.</title>
        <authorList>
            <person name="Goeker M."/>
        </authorList>
    </citation>
    <scope>NUCLEOTIDE SEQUENCE [LARGE SCALE GENOMIC DNA]</scope>
    <source>
        <strain evidence="10 11">DSM 12751</strain>
    </source>
</reference>
<feature type="signal peptide" evidence="8">
    <location>
        <begin position="1"/>
        <end position="27"/>
    </location>
</feature>
<evidence type="ECO:0000313" key="10">
    <source>
        <dbReference type="EMBL" id="MDQ0165825.1"/>
    </source>
</evidence>
<dbReference type="Proteomes" id="UP001235840">
    <property type="component" value="Unassembled WGS sequence"/>
</dbReference>
<feature type="chain" id="PRO_5045999079" evidence="8">
    <location>
        <begin position="28"/>
        <end position="290"/>
    </location>
</feature>
<dbReference type="Pfam" id="PF00497">
    <property type="entry name" value="SBP_bac_3"/>
    <property type="match status" value="1"/>
</dbReference>
<comment type="similarity">
    <text evidence="2 6">Belongs to the bacterial solute-binding protein 3 family.</text>
</comment>
<evidence type="ECO:0000256" key="5">
    <source>
        <dbReference type="ARBA" id="ARBA00023288"/>
    </source>
</evidence>
<dbReference type="SMART" id="SM00062">
    <property type="entry name" value="PBPb"/>
    <property type="match status" value="1"/>
</dbReference>
<feature type="compositionally biased region" description="Low complexity" evidence="7">
    <location>
        <begin position="37"/>
        <end position="46"/>
    </location>
</feature>
<keyword evidence="11" id="KW-1185">Reference proteome</keyword>
<dbReference type="PANTHER" id="PTHR35936">
    <property type="entry name" value="MEMBRANE-BOUND LYTIC MUREIN TRANSGLYCOSYLASE F"/>
    <property type="match status" value="1"/>
</dbReference>
<keyword evidence="5" id="KW-0449">Lipoprotein</keyword>
<dbReference type="RefSeq" id="WP_307393424.1">
    <property type="nucleotide sequence ID" value="NZ_BAAADK010000032.1"/>
</dbReference>
<dbReference type="InterPro" id="IPR001638">
    <property type="entry name" value="Solute-binding_3/MltF_N"/>
</dbReference>
<accession>A0ABT9VYZ3</accession>